<organism evidence="1 2">
    <name type="scientific">Caulobacter mirabilis</name>
    <dbReference type="NCBI Taxonomy" id="69666"/>
    <lineage>
        <taxon>Bacteria</taxon>
        <taxon>Pseudomonadati</taxon>
        <taxon>Pseudomonadota</taxon>
        <taxon>Alphaproteobacteria</taxon>
        <taxon>Caulobacterales</taxon>
        <taxon>Caulobacteraceae</taxon>
        <taxon>Caulobacter</taxon>
    </lineage>
</organism>
<dbReference type="RefSeq" id="WP_099623200.1">
    <property type="nucleotide sequence ID" value="NZ_CP024201.1"/>
</dbReference>
<dbReference type="Proteomes" id="UP000228945">
    <property type="component" value="Chromosome"/>
</dbReference>
<evidence type="ECO:0008006" key="3">
    <source>
        <dbReference type="Google" id="ProtNLM"/>
    </source>
</evidence>
<dbReference type="EMBL" id="CP024201">
    <property type="protein sequence ID" value="ATQ43952.1"/>
    <property type="molecule type" value="Genomic_DNA"/>
</dbReference>
<gene>
    <name evidence="1" type="ORF">CSW64_16915</name>
</gene>
<sequence length="217" mass="22539">MILSAAAFAAAPVLARAADKGELVPAKKIFPFYDLYLGIPAAERSRFAMAYYLMLNGKPTAGHTLWLVGAGGARTALPVGADGRIQKLPSLADLKANATVDPGKRQDSDKFQISMEMQPLVQLDTELPAADLAAAIEQCNAAIRKKAGLIGFAAPKMEQVVFVGASGGQAVLAGGKTVPLPVMKGLPVYQPAALAGAQVLKFAKAPTRALLAEKSKG</sequence>
<protein>
    <recommendedName>
        <fullName evidence="3">DUF2987 domain-containing protein</fullName>
    </recommendedName>
</protein>
<dbReference type="AlphaFoldDB" id="A0A2D2B146"/>
<evidence type="ECO:0000313" key="2">
    <source>
        <dbReference type="Proteomes" id="UP000228945"/>
    </source>
</evidence>
<reference evidence="1 2" key="1">
    <citation type="submission" date="2017-10" db="EMBL/GenBank/DDBJ databases">
        <title>Genome sequence of Caulobacter mirabilis FWC38.</title>
        <authorList>
            <person name="Fiebig A."/>
            <person name="Crosson S."/>
        </authorList>
    </citation>
    <scope>NUCLEOTIDE SEQUENCE [LARGE SCALE GENOMIC DNA]</scope>
    <source>
        <strain evidence="1 2">FWC 38</strain>
    </source>
</reference>
<accession>A0A2D2B146</accession>
<dbReference type="KEGG" id="cmb:CSW64_16915"/>
<keyword evidence="2" id="KW-1185">Reference proteome</keyword>
<dbReference type="OrthoDB" id="7171831at2"/>
<name>A0A2D2B146_9CAUL</name>
<proteinExistence type="predicted"/>
<evidence type="ECO:0000313" key="1">
    <source>
        <dbReference type="EMBL" id="ATQ43952.1"/>
    </source>
</evidence>